<dbReference type="EMBL" id="JBIMZQ010000010">
    <property type="protein sequence ID" value="KAL3668926.1"/>
    <property type="molecule type" value="Genomic_DNA"/>
</dbReference>
<proteinExistence type="predicted"/>
<feature type="compositionally biased region" description="Basic residues" evidence="1">
    <location>
        <begin position="53"/>
        <end position="76"/>
    </location>
</feature>
<evidence type="ECO:0000313" key="3">
    <source>
        <dbReference type="Proteomes" id="UP001632037"/>
    </source>
</evidence>
<reference evidence="2 3" key="1">
    <citation type="submission" date="2024-09" db="EMBL/GenBank/DDBJ databases">
        <title>Genome sequencing and assembly of Phytophthora oleae, isolate VK10A, causative agent of rot of olive drupes.</title>
        <authorList>
            <person name="Conti Taguali S."/>
            <person name="Riolo M."/>
            <person name="La Spada F."/>
            <person name="Cacciola S.O."/>
            <person name="Dionisio G."/>
        </authorList>
    </citation>
    <scope>NUCLEOTIDE SEQUENCE [LARGE SCALE GENOMIC DNA]</scope>
    <source>
        <strain evidence="2 3">VK10A</strain>
    </source>
</reference>
<feature type="compositionally biased region" description="Polar residues" evidence="1">
    <location>
        <begin position="26"/>
        <end position="51"/>
    </location>
</feature>
<evidence type="ECO:0000313" key="2">
    <source>
        <dbReference type="EMBL" id="KAL3668926.1"/>
    </source>
</evidence>
<evidence type="ECO:0000256" key="1">
    <source>
        <dbReference type="SAM" id="MobiDB-lite"/>
    </source>
</evidence>
<name>A0ABD3FRH4_9STRA</name>
<feature type="region of interest" description="Disordered" evidence="1">
    <location>
        <begin position="18"/>
        <end position="81"/>
    </location>
</feature>
<organism evidence="2 3">
    <name type="scientific">Phytophthora oleae</name>
    <dbReference type="NCBI Taxonomy" id="2107226"/>
    <lineage>
        <taxon>Eukaryota</taxon>
        <taxon>Sar</taxon>
        <taxon>Stramenopiles</taxon>
        <taxon>Oomycota</taxon>
        <taxon>Peronosporomycetes</taxon>
        <taxon>Peronosporales</taxon>
        <taxon>Peronosporaceae</taxon>
        <taxon>Phytophthora</taxon>
    </lineage>
</organism>
<dbReference type="Proteomes" id="UP001632037">
    <property type="component" value="Unassembled WGS sequence"/>
</dbReference>
<dbReference type="AlphaFoldDB" id="A0ABD3FRH4"/>
<accession>A0ABD3FRH4</accession>
<comment type="caution">
    <text evidence="2">The sequence shown here is derived from an EMBL/GenBank/DDBJ whole genome shotgun (WGS) entry which is preliminary data.</text>
</comment>
<sequence>MQRRIVQPAIPIEVAVDYRGGGGKSAQPSAGNSSRYESWSKSCTITGSSFHSKAPRSKRSRSLALKKKKRSGSSRKRLIDREEKLHDIKAFTGNAEGLKQCSHDRIVGH</sequence>
<keyword evidence="3" id="KW-1185">Reference proteome</keyword>
<gene>
    <name evidence="2" type="ORF">V7S43_006214</name>
</gene>
<protein>
    <submittedName>
        <fullName evidence="2">Uncharacterized protein</fullName>
    </submittedName>
</protein>